<protein>
    <submittedName>
        <fullName evidence="1">Uncharacterized protein</fullName>
    </submittedName>
</protein>
<dbReference type="EMBL" id="CM042054">
    <property type="protein sequence ID" value="KAI3706447.1"/>
    <property type="molecule type" value="Genomic_DNA"/>
</dbReference>
<gene>
    <name evidence="1" type="ORF">L6452_24196</name>
</gene>
<sequence>MASSKSTKASKDTSLSRESLIFHSCNQVARLSADADYPEFNQVSIFLQRSPICHALTASTKMSKMLLGNFWLTCKYDSTTHQVSASVLSFEEHPDLSFGVDDIRSVLQIPEFNVYAPFPTHHEHDEVVAALQYVHEGKTKGSGTLLRKNMGALWNYFFSHLLYCLSHKTSGWDQSPAAITRLAHALIFMRRIDFAQVFFDSLITAISPPRNHNVALPRFISLIINHKLSTQLSADAALPEPRIKFDFPISQISKQTIFKNTKPTDSPLTSSMLSFISSPNPIWGTLDEGESERPSSSPKPSKSVVPSPPKPSRAKTVALALMTLPPTNPSVATPVISPSISVKRRSSKSPPKSRSKKLRKPSAETHTPSTNSQQSVDVELSPPGPRGSVKPSPISSKPSPQDLDVQKESPNIPSPHPLYVEVEDELVFSPDRHSASSPHSLTPGVNPVDLAQTGVSSQDMYRRLFSPTSSPTKTPSPQPSPKKSPPKRSPSPNPSPANMVGSSTQVPVTISAEFLADISDTNRQVRMLGTQFKKLRQSLREPALLESLNANNISLEELLQLAKEQNSEVVALNRDIFQCLDVMHKQIDGLRSPLSAAMDSILKEVVRLNDQNTSLTFSMAALKAASDARDQDLIHLRQQHSAQESINSEILSALQNLNRRLDSMPADLAQYCAQSLDIDITESAFTPADRHVLERIDRRVGRVSARSSVSSPTRIEGEKQTEGEKQAEGEQLRSQVHISMSQEKPSTAAETEPSASTEPSATKEKGTDHPKVVEEPEGEKLPKKDKGKAIMSPDEVVAEEKRRKDALLKKVADGAGFHLPPPKVTSLDLGLSEEEPKVAKLA</sequence>
<evidence type="ECO:0000313" key="1">
    <source>
        <dbReference type="EMBL" id="KAI3706447.1"/>
    </source>
</evidence>
<organism evidence="1 2">
    <name type="scientific">Arctium lappa</name>
    <name type="common">Greater burdock</name>
    <name type="synonym">Lappa major</name>
    <dbReference type="NCBI Taxonomy" id="4217"/>
    <lineage>
        <taxon>Eukaryota</taxon>
        <taxon>Viridiplantae</taxon>
        <taxon>Streptophyta</taxon>
        <taxon>Embryophyta</taxon>
        <taxon>Tracheophyta</taxon>
        <taxon>Spermatophyta</taxon>
        <taxon>Magnoliopsida</taxon>
        <taxon>eudicotyledons</taxon>
        <taxon>Gunneridae</taxon>
        <taxon>Pentapetalae</taxon>
        <taxon>asterids</taxon>
        <taxon>campanulids</taxon>
        <taxon>Asterales</taxon>
        <taxon>Asteraceae</taxon>
        <taxon>Carduoideae</taxon>
        <taxon>Cardueae</taxon>
        <taxon>Arctiinae</taxon>
        <taxon>Arctium</taxon>
    </lineage>
</organism>
<accession>A0ACB9A8D3</accession>
<reference evidence="2" key="1">
    <citation type="journal article" date="2022" name="Mol. Ecol. Resour.">
        <title>The genomes of chicory, endive, great burdock and yacon provide insights into Asteraceae palaeo-polyploidization history and plant inulin production.</title>
        <authorList>
            <person name="Fan W."/>
            <person name="Wang S."/>
            <person name="Wang H."/>
            <person name="Wang A."/>
            <person name="Jiang F."/>
            <person name="Liu H."/>
            <person name="Zhao H."/>
            <person name="Xu D."/>
            <person name="Zhang Y."/>
        </authorList>
    </citation>
    <scope>NUCLEOTIDE SEQUENCE [LARGE SCALE GENOMIC DNA]</scope>
    <source>
        <strain evidence="2">cv. Niubang</strain>
    </source>
</reference>
<reference evidence="1 2" key="2">
    <citation type="journal article" date="2022" name="Mol. Ecol. Resour.">
        <title>The genomes of chicory, endive, great burdock and yacon provide insights into Asteraceae paleo-polyploidization history and plant inulin production.</title>
        <authorList>
            <person name="Fan W."/>
            <person name="Wang S."/>
            <person name="Wang H."/>
            <person name="Wang A."/>
            <person name="Jiang F."/>
            <person name="Liu H."/>
            <person name="Zhao H."/>
            <person name="Xu D."/>
            <person name="Zhang Y."/>
        </authorList>
    </citation>
    <scope>NUCLEOTIDE SEQUENCE [LARGE SCALE GENOMIC DNA]</scope>
    <source>
        <strain evidence="2">cv. Niubang</strain>
    </source>
</reference>
<dbReference type="Proteomes" id="UP001055879">
    <property type="component" value="Linkage Group LG08"/>
</dbReference>
<evidence type="ECO:0000313" key="2">
    <source>
        <dbReference type="Proteomes" id="UP001055879"/>
    </source>
</evidence>
<keyword evidence="2" id="KW-1185">Reference proteome</keyword>
<name>A0ACB9A8D3_ARCLA</name>
<proteinExistence type="predicted"/>
<comment type="caution">
    <text evidence="1">The sequence shown here is derived from an EMBL/GenBank/DDBJ whole genome shotgun (WGS) entry which is preliminary data.</text>
</comment>